<keyword evidence="3" id="KW-1185">Reference proteome</keyword>
<dbReference type="InParanoid" id="A0A409YLT3"/>
<organism evidence="2 3">
    <name type="scientific">Gymnopilus dilepis</name>
    <dbReference type="NCBI Taxonomy" id="231916"/>
    <lineage>
        <taxon>Eukaryota</taxon>
        <taxon>Fungi</taxon>
        <taxon>Dikarya</taxon>
        <taxon>Basidiomycota</taxon>
        <taxon>Agaricomycotina</taxon>
        <taxon>Agaricomycetes</taxon>
        <taxon>Agaricomycetidae</taxon>
        <taxon>Agaricales</taxon>
        <taxon>Agaricineae</taxon>
        <taxon>Hymenogastraceae</taxon>
        <taxon>Gymnopilus</taxon>
    </lineage>
</organism>
<proteinExistence type="predicted"/>
<evidence type="ECO:0000256" key="1">
    <source>
        <dbReference type="SAM" id="MobiDB-lite"/>
    </source>
</evidence>
<evidence type="ECO:0000313" key="2">
    <source>
        <dbReference type="EMBL" id="PPR04027.1"/>
    </source>
</evidence>
<evidence type="ECO:0000313" key="3">
    <source>
        <dbReference type="Proteomes" id="UP000284706"/>
    </source>
</evidence>
<dbReference type="Proteomes" id="UP000284706">
    <property type="component" value="Unassembled WGS sequence"/>
</dbReference>
<gene>
    <name evidence="2" type="ORF">CVT26_001448</name>
</gene>
<sequence>MPMDAQRVGASLWKAGTMASPRNPNPASSPIPTPIPAHFLNPQLSVSVRTRSPPSPPPPLPRYTHLAESSRDGVAAAPSWHHVVTTWPSSPMRAASRYRRPLSTSPTPACLLPNLVVVVVDLDPSALLFTIATLTRRMNYGEGFNRLLGILVGCSHWYARSPPSHGFGSPFPISTPRLFIAAGKV</sequence>
<dbReference type="AlphaFoldDB" id="A0A409YLT3"/>
<comment type="caution">
    <text evidence="2">The sequence shown here is derived from an EMBL/GenBank/DDBJ whole genome shotgun (WGS) entry which is preliminary data.</text>
</comment>
<name>A0A409YLT3_9AGAR</name>
<protein>
    <submittedName>
        <fullName evidence="2">Uncharacterized protein</fullName>
    </submittedName>
</protein>
<reference evidence="2 3" key="1">
    <citation type="journal article" date="2018" name="Evol. Lett.">
        <title>Horizontal gene cluster transfer increased hallucinogenic mushroom diversity.</title>
        <authorList>
            <person name="Reynolds H.T."/>
            <person name="Vijayakumar V."/>
            <person name="Gluck-Thaler E."/>
            <person name="Korotkin H.B."/>
            <person name="Matheny P.B."/>
            <person name="Slot J.C."/>
        </authorList>
    </citation>
    <scope>NUCLEOTIDE SEQUENCE [LARGE SCALE GENOMIC DNA]</scope>
    <source>
        <strain evidence="2 3">SRW20</strain>
    </source>
</reference>
<feature type="compositionally biased region" description="Pro residues" evidence="1">
    <location>
        <begin position="23"/>
        <end position="35"/>
    </location>
</feature>
<feature type="region of interest" description="Disordered" evidence="1">
    <location>
        <begin position="1"/>
        <end position="35"/>
    </location>
</feature>
<dbReference type="EMBL" id="NHYE01000676">
    <property type="protein sequence ID" value="PPR04027.1"/>
    <property type="molecule type" value="Genomic_DNA"/>
</dbReference>
<accession>A0A409YLT3</accession>